<accession>A0A139WPX6</accession>
<dbReference type="STRING" id="128403.WA1_51530"/>
<gene>
    <name evidence="1" type="ORF">WA1_51530</name>
</gene>
<evidence type="ECO:0000313" key="1">
    <source>
        <dbReference type="EMBL" id="KYC34477.1"/>
    </source>
</evidence>
<organism evidence="1 2">
    <name type="scientific">Scytonema hofmannii PCC 7110</name>
    <dbReference type="NCBI Taxonomy" id="128403"/>
    <lineage>
        <taxon>Bacteria</taxon>
        <taxon>Bacillati</taxon>
        <taxon>Cyanobacteriota</taxon>
        <taxon>Cyanophyceae</taxon>
        <taxon>Nostocales</taxon>
        <taxon>Scytonemataceae</taxon>
        <taxon>Scytonema</taxon>
    </lineage>
</organism>
<name>A0A139WPX6_9CYAN</name>
<protein>
    <submittedName>
        <fullName evidence="1">Uncharacterized protein</fullName>
    </submittedName>
</protein>
<sequence>MILDCTYFRGSTSRYTIQGERGEWKYSYSTDEGRGKRYVFYRFASNDPNRRVTRSLSQQQVKAKVSKIASTIDLTKFEAFNNQ</sequence>
<comment type="caution">
    <text evidence="1">The sequence shown here is derived from an EMBL/GenBank/DDBJ whole genome shotgun (WGS) entry which is preliminary data.</text>
</comment>
<keyword evidence="2" id="KW-1185">Reference proteome</keyword>
<dbReference type="AlphaFoldDB" id="A0A139WPX6"/>
<reference evidence="1 2" key="1">
    <citation type="journal article" date="2013" name="Genome Biol. Evol.">
        <title>Genomes of Stigonematalean cyanobacteria (subsection V) and the evolution of oxygenic photosynthesis from prokaryotes to plastids.</title>
        <authorList>
            <person name="Dagan T."/>
            <person name="Roettger M."/>
            <person name="Stucken K."/>
            <person name="Landan G."/>
            <person name="Koch R."/>
            <person name="Major P."/>
            <person name="Gould S.B."/>
            <person name="Goremykin V.V."/>
            <person name="Rippka R."/>
            <person name="Tandeau de Marsac N."/>
            <person name="Gugger M."/>
            <person name="Lockhart P.J."/>
            <person name="Allen J.F."/>
            <person name="Brune I."/>
            <person name="Maus I."/>
            <person name="Puhler A."/>
            <person name="Martin W.F."/>
        </authorList>
    </citation>
    <scope>NUCLEOTIDE SEQUENCE [LARGE SCALE GENOMIC DNA]</scope>
    <source>
        <strain evidence="1 2">PCC 7110</strain>
    </source>
</reference>
<dbReference type="Proteomes" id="UP000076925">
    <property type="component" value="Unassembled WGS sequence"/>
</dbReference>
<dbReference type="EMBL" id="ANNX02000080">
    <property type="protein sequence ID" value="KYC34477.1"/>
    <property type="molecule type" value="Genomic_DNA"/>
</dbReference>
<dbReference type="OrthoDB" id="515925at2"/>
<evidence type="ECO:0000313" key="2">
    <source>
        <dbReference type="Proteomes" id="UP000076925"/>
    </source>
</evidence>
<dbReference type="RefSeq" id="WP_017750111.1">
    <property type="nucleotide sequence ID" value="NZ_KQ976357.1"/>
</dbReference>
<proteinExistence type="predicted"/>